<evidence type="ECO:0000256" key="5">
    <source>
        <dbReference type="ARBA" id="ARBA00022884"/>
    </source>
</evidence>
<dbReference type="SUPFAM" id="SSF54791">
    <property type="entry name" value="Eukaryotic type KH-domain (KH-domain type I)"/>
    <property type="match status" value="1"/>
</dbReference>
<feature type="domain" description="HD" evidence="10">
    <location>
        <begin position="333"/>
        <end position="426"/>
    </location>
</feature>
<keyword evidence="2 7" id="KW-0540">Nuclease</keyword>
<dbReference type="SUPFAM" id="SSF109604">
    <property type="entry name" value="HD-domain/PDEase-like"/>
    <property type="match status" value="1"/>
</dbReference>
<name>A0A9D1INA8_9FIRM</name>
<keyword evidence="5 7" id="KW-0694">RNA-binding</keyword>
<dbReference type="InterPro" id="IPR006674">
    <property type="entry name" value="HD_domain"/>
</dbReference>
<keyword evidence="7" id="KW-0472">Membrane</keyword>
<dbReference type="InterPro" id="IPR006675">
    <property type="entry name" value="HDIG_dom"/>
</dbReference>
<dbReference type="CDD" id="cd00077">
    <property type="entry name" value="HDc"/>
    <property type="match status" value="1"/>
</dbReference>
<sequence>MGNATVSVLLLIIGLFVGAIIALIITHLRKKSEEHKASSIIEKAKKEAEKQKRDALLEAKEESYKLKLETDKEIKEKKKELKENEERLLQRESSIDRRDGLLQNREQMLDEKENGIIQKQKNIQKLEEKAENIIKEQIEKLEKISGFSKKKAKEEIMKQVEISMSKEISEFIKERQQEAKLEVDKKAKSMLVEAMQKYSSDVTNEQTVSVVTLPNDDMKGRIIGREGRNIRTIEAVTGVDLIIDDTPEAIVLSSFDPLRREIARQTIEDLIKDGRIHPARIEEIYDKVCKDMNVKIREYGEEAMFDLGITKLDPELVTIIGKLNFRTSYGQNALQHSKEVAHLAGILAGELGENVALAKRAGLLHDIGKAIDFETEGSHVEIGADLAKKYGEDEVVINAIESHHGDKEPTSVISVLVAIADSLSAARPGARNDSLENYVKRLEQLESIAMDFDGVEKAYAMQAGRDLRVIVKPDEIDELGSYKTARDIKDKIEKEMQYPGTIKVTVVRETRAIEEAK</sequence>
<dbReference type="AlphaFoldDB" id="A0A9D1INA8"/>
<feature type="coiled-coil region" evidence="9">
    <location>
        <begin position="41"/>
        <end position="143"/>
    </location>
</feature>
<dbReference type="InterPro" id="IPR003607">
    <property type="entry name" value="HD/PDEase_dom"/>
</dbReference>
<reference evidence="11" key="2">
    <citation type="journal article" date="2021" name="PeerJ">
        <title>Extensive microbial diversity within the chicken gut microbiome revealed by metagenomics and culture.</title>
        <authorList>
            <person name="Gilroy R."/>
            <person name="Ravi A."/>
            <person name="Getino M."/>
            <person name="Pursley I."/>
            <person name="Horton D.L."/>
            <person name="Alikhan N.F."/>
            <person name="Baker D."/>
            <person name="Gharbi K."/>
            <person name="Hall N."/>
            <person name="Watson M."/>
            <person name="Adriaenssens E.M."/>
            <person name="Foster-Nyarko E."/>
            <person name="Jarju S."/>
            <person name="Secka A."/>
            <person name="Antonio M."/>
            <person name="Oren A."/>
            <person name="Chaudhuri R.R."/>
            <person name="La Ragione R."/>
            <person name="Hildebrand F."/>
            <person name="Pallen M.J."/>
        </authorList>
    </citation>
    <scope>NUCLEOTIDE SEQUENCE</scope>
    <source>
        <strain evidence="11">CHK193-30670</strain>
    </source>
</reference>
<evidence type="ECO:0000256" key="3">
    <source>
        <dbReference type="ARBA" id="ARBA00022759"/>
    </source>
</evidence>
<dbReference type="GO" id="GO:0006402">
    <property type="term" value="P:mRNA catabolic process"/>
    <property type="evidence" value="ECO:0007669"/>
    <property type="project" value="UniProtKB-UniRule"/>
</dbReference>
<organism evidence="11 12">
    <name type="scientific">Candidatus Aphodocola excrementigallinarum</name>
    <dbReference type="NCBI Taxonomy" id="2840670"/>
    <lineage>
        <taxon>Bacteria</taxon>
        <taxon>Bacillati</taxon>
        <taxon>Bacillota</taxon>
        <taxon>Bacilli</taxon>
        <taxon>Candidatus Aphodocola</taxon>
    </lineage>
</organism>
<dbReference type="EC" id="3.1.-.-" evidence="7 8"/>
<dbReference type="EMBL" id="DVMT01000030">
    <property type="protein sequence ID" value="HIU40263.1"/>
    <property type="molecule type" value="Genomic_DNA"/>
</dbReference>
<dbReference type="NCBIfam" id="TIGR00277">
    <property type="entry name" value="HDIG"/>
    <property type="match status" value="1"/>
</dbReference>
<reference evidence="11" key="1">
    <citation type="submission" date="2020-10" db="EMBL/GenBank/DDBJ databases">
        <authorList>
            <person name="Gilroy R."/>
        </authorList>
    </citation>
    <scope>NUCLEOTIDE SEQUENCE</scope>
    <source>
        <strain evidence="11">CHK193-30670</strain>
    </source>
</reference>
<dbReference type="GO" id="GO:0016787">
    <property type="term" value="F:hydrolase activity"/>
    <property type="evidence" value="ECO:0007669"/>
    <property type="project" value="UniProtKB-KW"/>
</dbReference>
<comment type="caution">
    <text evidence="11">The sequence shown here is derived from an EMBL/GenBank/DDBJ whole genome shotgun (WGS) entry which is preliminary data.</text>
</comment>
<evidence type="ECO:0000256" key="1">
    <source>
        <dbReference type="ARBA" id="ARBA00022692"/>
    </source>
</evidence>
<dbReference type="Gene3D" id="3.30.1370.10">
    <property type="entry name" value="K Homology domain, type 1"/>
    <property type="match status" value="1"/>
</dbReference>
<keyword evidence="3 7" id="KW-0255">Endonuclease</keyword>
<dbReference type="Pfam" id="PF01966">
    <property type="entry name" value="HD"/>
    <property type="match status" value="1"/>
</dbReference>
<evidence type="ECO:0000256" key="9">
    <source>
        <dbReference type="SAM" id="Coils"/>
    </source>
</evidence>
<dbReference type="CDD" id="cd22431">
    <property type="entry name" value="KH-I_RNaseY"/>
    <property type="match status" value="1"/>
</dbReference>
<dbReference type="InterPro" id="IPR022711">
    <property type="entry name" value="RNase_Y_N"/>
</dbReference>
<gene>
    <name evidence="7 11" type="primary">rny</name>
    <name evidence="11" type="ORF">IAB68_03090</name>
</gene>
<dbReference type="Gene3D" id="1.10.3210.10">
    <property type="entry name" value="Hypothetical protein af1432"/>
    <property type="match status" value="1"/>
</dbReference>
<dbReference type="NCBIfam" id="TIGR03319">
    <property type="entry name" value="RNase_Y"/>
    <property type="match status" value="1"/>
</dbReference>
<dbReference type="GO" id="GO:0004521">
    <property type="term" value="F:RNA endonuclease activity"/>
    <property type="evidence" value="ECO:0007669"/>
    <property type="project" value="UniProtKB-UniRule"/>
</dbReference>
<dbReference type="Pfam" id="PF12072">
    <property type="entry name" value="RNase_Y_N"/>
    <property type="match status" value="1"/>
</dbReference>
<dbReference type="GO" id="GO:0005886">
    <property type="term" value="C:plasma membrane"/>
    <property type="evidence" value="ECO:0007669"/>
    <property type="project" value="UniProtKB-SubCell"/>
</dbReference>
<dbReference type="PANTHER" id="PTHR12826">
    <property type="entry name" value="RIBONUCLEASE Y"/>
    <property type="match status" value="1"/>
</dbReference>
<keyword evidence="9" id="KW-0175">Coiled coil</keyword>
<protein>
    <recommendedName>
        <fullName evidence="7 8">Ribonuclease Y</fullName>
        <shortName evidence="7">RNase Y</shortName>
        <ecNumber evidence="7 8">3.1.-.-</ecNumber>
    </recommendedName>
</protein>
<dbReference type="Proteomes" id="UP000824074">
    <property type="component" value="Unassembled WGS sequence"/>
</dbReference>
<feature type="transmembrane region" description="Helical" evidence="7">
    <location>
        <begin position="6"/>
        <end position="26"/>
    </location>
</feature>
<evidence type="ECO:0000256" key="4">
    <source>
        <dbReference type="ARBA" id="ARBA00022801"/>
    </source>
</evidence>
<comment type="function">
    <text evidence="7">Endoribonuclease that initiates mRNA decay.</text>
</comment>
<dbReference type="SMART" id="SM00322">
    <property type="entry name" value="KH"/>
    <property type="match status" value="1"/>
</dbReference>
<evidence type="ECO:0000256" key="6">
    <source>
        <dbReference type="ARBA" id="ARBA00022989"/>
    </source>
</evidence>
<keyword evidence="7" id="KW-1003">Cell membrane</keyword>
<dbReference type="InterPro" id="IPR004087">
    <property type="entry name" value="KH_dom"/>
</dbReference>
<dbReference type="HAMAP" id="MF_00335">
    <property type="entry name" value="RNase_Y"/>
    <property type="match status" value="1"/>
</dbReference>
<evidence type="ECO:0000313" key="12">
    <source>
        <dbReference type="Proteomes" id="UP000824074"/>
    </source>
</evidence>
<dbReference type="GO" id="GO:0003723">
    <property type="term" value="F:RNA binding"/>
    <property type="evidence" value="ECO:0007669"/>
    <property type="project" value="UniProtKB-UniRule"/>
</dbReference>
<evidence type="ECO:0000259" key="10">
    <source>
        <dbReference type="PROSITE" id="PS51831"/>
    </source>
</evidence>
<dbReference type="InterPro" id="IPR036612">
    <property type="entry name" value="KH_dom_type_1_sf"/>
</dbReference>
<dbReference type="Pfam" id="PF00013">
    <property type="entry name" value="KH_1"/>
    <property type="match status" value="1"/>
</dbReference>
<evidence type="ECO:0000256" key="8">
    <source>
        <dbReference type="NCBIfam" id="TIGR03319"/>
    </source>
</evidence>
<evidence type="ECO:0000256" key="2">
    <source>
        <dbReference type="ARBA" id="ARBA00022722"/>
    </source>
</evidence>
<dbReference type="PROSITE" id="PS50084">
    <property type="entry name" value="KH_TYPE_1"/>
    <property type="match status" value="1"/>
</dbReference>
<dbReference type="PANTHER" id="PTHR12826:SF15">
    <property type="entry name" value="RIBONUCLEASE Y"/>
    <property type="match status" value="1"/>
</dbReference>
<dbReference type="PROSITE" id="PS51831">
    <property type="entry name" value="HD"/>
    <property type="match status" value="1"/>
</dbReference>
<keyword evidence="6 7" id="KW-1133">Transmembrane helix</keyword>
<dbReference type="SMART" id="SM00471">
    <property type="entry name" value="HDc"/>
    <property type="match status" value="1"/>
</dbReference>
<dbReference type="InterPro" id="IPR017705">
    <property type="entry name" value="Ribonuclease_Y"/>
</dbReference>
<keyword evidence="1 7" id="KW-0812">Transmembrane</keyword>
<accession>A0A9D1INA8</accession>
<evidence type="ECO:0000313" key="11">
    <source>
        <dbReference type="EMBL" id="HIU40263.1"/>
    </source>
</evidence>
<evidence type="ECO:0000256" key="7">
    <source>
        <dbReference type="HAMAP-Rule" id="MF_00335"/>
    </source>
</evidence>
<dbReference type="InterPro" id="IPR004088">
    <property type="entry name" value="KH_dom_type_1"/>
</dbReference>
<comment type="subcellular location">
    <subcellularLocation>
        <location evidence="7">Cell membrane</location>
        <topology evidence="7">Single-pass membrane protein</topology>
    </subcellularLocation>
</comment>
<comment type="similarity">
    <text evidence="7">Belongs to the RNase Y family.</text>
</comment>
<proteinExistence type="inferred from homology"/>
<dbReference type="FunFam" id="1.10.3210.10:FF:000003">
    <property type="entry name" value="Ribonuclease Y"/>
    <property type="match status" value="1"/>
</dbReference>
<keyword evidence="4 7" id="KW-0378">Hydrolase</keyword>